<proteinExistence type="predicted"/>
<dbReference type="GO" id="GO:0045182">
    <property type="term" value="F:translation regulator activity"/>
    <property type="evidence" value="ECO:0000318"/>
    <property type="project" value="GO_Central"/>
</dbReference>
<keyword evidence="1" id="KW-0863">Zinc-finger</keyword>
<dbReference type="GO" id="GO:0003727">
    <property type="term" value="F:single-stranded RNA binding"/>
    <property type="evidence" value="ECO:0000318"/>
    <property type="project" value="GO_Central"/>
</dbReference>
<sequence length="230" mass="26169">MENKSISLRTKKESQSISIVKDSQIHKNVKRANHGRRSNPEDSAEAKVKEERRKRGNLPIPPKKDGNGQVIVSSVPLDLDEYTEEQSAVITVNAKAKNLLYNAISGEEYEKISSYETAKKMWDGQIQQEKKKTVAFKATVAEPENEEEEEGEEQNENIAVLSKVMTSMMRKNRNSKRGKSNFRKGRMNNDNDKNDGKCYECGKHGHIQAECLELKKKLRKNVQKKKSFGA</sequence>
<accession>A0A1S4BRJ4</accession>
<dbReference type="AlphaFoldDB" id="A0A1S4BRJ4"/>
<feature type="region of interest" description="Disordered" evidence="2">
    <location>
        <begin position="1"/>
        <end position="70"/>
    </location>
</feature>
<dbReference type="GO" id="GO:0005737">
    <property type="term" value="C:cytoplasm"/>
    <property type="evidence" value="ECO:0000318"/>
    <property type="project" value="GO_Central"/>
</dbReference>
<dbReference type="GO" id="GO:0003729">
    <property type="term" value="F:mRNA binding"/>
    <property type="evidence" value="ECO:0000318"/>
    <property type="project" value="GO_Central"/>
</dbReference>
<keyword evidence="1" id="KW-0862">Zinc</keyword>
<dbReference type="PaxDb" id="4097-A0A1S4BRJ4"/>
<evidence type="ECO:0000256" key="2">
    <source>
        <dbReference type="SAM" id="MobiDB-lite"/>
    </source>
</evidence>
<feature type="compositionally biased region" description="Basic residues" evidence="2">
    <location>
        <begin position="27"/>
        <end position="37"/>
    </location>
</feature>
<reference evidence="4" key="1">
    <citation type="submission" date="2025-08" db="UniProtKB">
        <authorList>
            <consortium name="RefSeq"/>
        </authorList>
    </citation>
    <scope>IDENTIFICATION</scope>
</reference>
<protein>
    <recommendedName>
        <fullName evidence="3">CCHC-type domain-containing protein</fullName>
    </recommendedName>
</protein>
<dbReference type="SUPFAM" id="SSF57756">
    <property type="entry name" value="Retrovirus zinc finger-like domains"/>
    <property type="match status" value="1"/>
</dbReference>
<evidence type="ECO:0000259" key="3">
    <source>
        <dbReference type="PROSITE" id="PS50158"/>
    </source>
</evidence>
<feature type="region of interest" description="Disordered" evidence="2">
    <location>
        <begin position="139"/>
        <end position="199"/>
    </location>
</feature>
<evidence type="ECO:0000313" key="4">
    <source>
        <dbReference type="RefSeq" id="XP_016491423.1"/>
    </source>
</evidence>
<dbReference type="RefSeq" id="XP_016491423.1">
    <property type="nucleotide sequence ID" value="XM_016635937.1"/>
</dbReference>
<feature type="compositionally biased region" description="Basic and acidic residues" evidence="2">
    <location>
        <begin position="187"/>
        <end position="199"/>
    </location>
</feature>
<dbReference type="InterPro" id="IPR001878">
    <property type="entry name" value="Znf_CCHC"/>
</dbReference>
<dbReference type="KEGG" id="nta:107811082"/>
<keyword evidence="1" id="KW-0479">Metal-binding</keyword>
<feature type="domain" description="CCHC-type" evidence="3">
    <location>
        <begin position="197"/>
        <end position="211"/>
    </location>
</feature>
<dbReference type="GO" id="GO:0008270">
    <property type="term" value="F:zinc ion binding"/>
    <property type="evidence" value="ECO:0007669"/>
    <property type="project" value="UniProtKB-KW"/>
</dbReference>
<dbReference type="PROSITE" id="PS50158">
    <property type="entry name" value="ZF_CCHC"/>
    <property type="match status" value="1"/>
</dbReference>
<feature type="compositionally biased region" description="Basic and acidic residues" evidence="2">
    <location>
        <begin position="38"/>
        <end position="53"/>
    </location>
</feature>
<organism evidence="4">
    <name type="scientific">Nicotiana tabacum</name>
    <name type="common">Common tobacco</name>
    <dbReference type="NCBI Taxonomy" id="4097"/>
    <lineage>
        <taxon>Eukaryota</taxon>
        <taxon>Viridiplantae</taxon>
        <taxon>Streptophyta</taxon>
        <taxon>Embryophyta</taxon>
        <taxon>Tracheophyta</taxon>
        <taxon>Spermatophyta</taxon>
        <taxon>Magnoliopsida</taxon>
        <taxon>eudicotyledons</taxon>
        <taxon>Gunneridae</taxon>
        <taxon>Pentapetalae</taxon>
        <taxon>asterids</taxon>
        <taxon>lamiids</taxon>
        <taxon>Solanales</taxon>
        <taxon>Solanaceae</taxon>
        <taxon>Nicotianoideae</taxon>
        <taxon>Nicotianeae</taxon>
        <taxon>Nicotiana</taxon>
    </lineage>
</organism>
<feature type="compositionally biased region" description="Basic residues" evidence="2">
    <location>
        <begin position="170"/>
        <end position="186"/>
    </location>
</feature>
<name>A0A1S4BRJ4_TOBAC</name>
<dbReference type="OrthoDB" id="1327392at2759"/>
<dbReference type="InterPro" id="IPR036875">
    <property type="entry name" value="Znf_CCHC_sf"/>
</dbReference>
<gene>
    <name evidence="4" type="primary">LOC107811082</name>
</gene>
<feature type="compositionally biased region" description="Acidic residues" evidence="2">
    <location>
        <begin position="143"/>
        <end position="155"/>
    </location>
</feature>
<dbReference type="GO" id="GO:2000767">
    <property type="term" value="P:positive regulation of cytoplasmic translation"/>
    <property type="evidence" value="ECO:0000318"/>
    <property type="project" value="GO_Central"/>
</dbReference>
<evidence type="ECO:0000256" key="1">
    <source>
        <dbReference type="PROSITE-ProRule" id="PRU00047"/>
    </source>
</evidence>